<keyword evidence="2" id="KW-1185">Reference proteome</keyword>
<reference evidence="1 2" key="1">
    <citation type="journal article" date="2020" name="Genome Biol. Evol.">
        <title>Comparative genomics of strictly vertically transmitted, feminizing microsporidia endosymbionts of amphipod crustaceans.</title>
        <authorList>
            <person name="Cormier A."/>
            <person name="Chebbi M.A."/>
            <person name="Giraud I."/>
            <person name="Wattier R."/>
            <person name="Teixeira M."/>
            <person name="Gilbert C."/>
            <person name="Rigaud T."/>
            <person name="Cordaux R."/>
        </authorList>
    </citation>
    <scope>NUCLEOTIDE SEQUENCE [LARGE SCALE GENOMIC DNA]</scope>
    <source>
        <strain evidence="1 2">Ou3-Ou53</strain>
    </source>
</reference>
<protein>
    <submittedName>
        <fullName evidence="1">Uncharacterized protein</fullName>
    </submittedName>
</protein>
<comment type="caution">
    <text evidence="1">The sequence shown here is derived from an EMBL/GenBank/DDBJ whole genome shotgun (WGS) entry which is preliminary data.</text>
</comment>
<accession>A0A9P6H0J5</accession>
<sequence length="128" mass="15097">MDKYFLISFLEEIKITEDFAKNTEDFLNIPIDTSNVVNEVCSRIIPMYLGGTCCRIVKHSDNFFTLYTNVKHFYSEYSFNEKIMNVREAQVKKLFENIFQTILRKSNPDTKVSLKIEDSNYAIDIKRD</sequence>
<proteinExistence type="predicted"/>
<dbReference type="AlphaFoldDB" id="A0A9P6H0J5"/>
<gene>
    <name evidence="1" type="ORF">NGRA_2087</name>
</gene>
<evidence type="ECO:0000313" key="1">
    <source>
        <dbReference type="EMBL" id="KAF9762338.1"/>
    </source>
</evidence>
<dbReference type="EMBL" id="SBJO01000184">
    <property type="protein sequence ID" value="KAF9762338.1"/>
    <property type="molecule type" value="Genomic_DNA"/>
</dbReference>
<organism evidence="1 2">
    <name type="scientific">Nosema granulosis</name>
    <dbReference type="NCBI Taxonomy" id="83296"/>
    <lineage>
        <taxon>Eukaryota</taxon>
        <taxon>Fungi</taxon>
        <taxon>Fungi incertae sedis</taxon>
        <taxon>Microsporidia</taxon>
        <taxon>Nosematidae</taxon>
        <taxon>Nosema</taxon>
    </lineage>
</organism>
<name>A0A9P6H0J5_9MICR</name>
<dbReference type="Proteomes" id="UP000740883">
    <property type="component" value="Unassembled WGS sequence"/>
</dbReference>
<evidence type="ECO:0000313" key="2">
    <source>
        <dbReference type="Proteomes" id="UP000740883"/>
    </source>
</evidence>